<dbReference type="STRING" id="714943.Mucpa_0072"/>
<dbReference type="AlphaFoldDB" id="H1YDT5"/>
<evidence type="ECO:0000313" key="1">
    <source>
        <dbReference type="EMBL" id="EHQ24275.1"/>
    </source>
</evidence>
<dbReference type="OrthoDB" id="969612at2"/>
<dbReference type="HOGENOM" id="CLU_152424_0_0_10"/>
<proteinExistence type="predicted"/>
<accession>H1YDT5</accession>
<gene>
    <name evidence="1" type="ORF">Mucpa_0072</name>
</gene>
<reference evidence="1" key="1">
    <citation type="submission" date="2011-09" db="EMBL/GenBank/DDBJ databases">
        <title>The permanent draft genome of Mucilaginibacter paludis DSM 18603.</title>
        <authorList>
            <consortium name="US DOE Joint Genome Institute (JGI-PGF)"/>
            <person name="Lucas S."/>
            <person name="Han J."/>
            <person name="Lapidus A."/>
            <person name="Bruce D."/>
            <person name="Goodwin L."/>
            <person name="Pitluck S."/>
            <person name="Peters L."/>
            <person name="Kyrpides N."/>
            <person name="Mavromatis K."/>
            <person name="Ivanova N."/>
            <person name="Mikhailova N."/>
            <person name="Held B."/>
            <person name="Detter J.C."/>
            <person name="Tapia R."/>
            <person name="Han C."/>
            <person name="Land M."/>
            <person name="Hauser L."/>
            <person name="Markowitz V."/>
            <person name="Cheng J.-F."/>
            <person name="Hugenholtz P."/>
            <person name="Woyke T."/>
            <person name="Wu D."/>
            <person name="Tindall B."/>
            <person name="Brambilla E."/>
            <person name="Klenk H.-P."/>
            <person name="Eisen J.A."/>
        </authorList>
    </citation>
    <scope>NUCLEOTIDE SEQUENCE [LARGE SCALE GENOMIC DNA]</scope>
    <source>
        <strain evidence="1">DSM 18603</strain>
    </source>
</reference>
<organism evidence="1 2">
    <name type="scientific">Mucilaginibacter paludis DSM 18603</name>
    <dbReference type="NCBI Taxonomy" id="714943"/>
    <lineage>
        <taxon>Bacteria</taxon>
        <taxon>Pseudomonadati</taxon>
        <taxon>Bacteroidota</taxon>
        <taxon>Sphingobacteriia</taxon>
        <taxon>Sphingobacteriales</taxon>
        <taxon>Sphingobacteriaceae</taxon>
        <taxon>Mucilaginibacter</taxon>
    </lineage>
</organism>
<dbReference type="RefSeq" id="WP_008503802.1">
    <property type="nucleotide sequence ID" value="NZ_CM001403.1"/>
</dbReference>
<name>H1YDT5_9SPHI</name>
<dbReference type="eggNOG" id="ENOG502ZNYX">
    <property type="taxonomic scope" value="Bacteria"/>
</dbReference>
<protein>
    <submittedName>
        <fullName evidence="1">Uncharacterized protein</fullName>
    </submittedName>
</protein>
<evidence type="ECO:0000313" key="2">
    <source>
        <dbReference type="Proteomes" id="UP000002774"/>
    </source>
</evidence>
<dbReference type="EMBL" id="CM001403">
    <property type="protein sequence ID" value="EHQ24275.1"/>
    <property type="molecule type" value="Genomic_DNA"/>
</dbReference>
<keyword evidence="2" id="KW-1185">Reference proteome</keyword>
<sequence length="124" mass="14281">MKTIGSLNNVEKAKLLHDLFPAEIPGFIEFTAAMCRTIKEEEATQRERWEDGLFSFDFWLGLVTEAETKIIRYGIKLDKSSGLFADQLFNGYLAVYAIHCLTIYTTVKQHPNRKFTLAVDLLFR</sequence>
<dbReference type="Proteomes" id="UP000002774">
    <property type="component" value="Chromosome"/>
</dbReference>